<evidence type="ECO:0000259" key="3">
    <source>
        <dbReference type="Pfam" id="PF18962"/>
    </source>
</evidence>
<dbReference type="InterPro" id="IPR003961">
    <property type="entry name" value="FN3_dom"/>
</dbReference>
<name>A0A7K1S8M4_9BACT</name>
<dbReference type="InterPro" id="IPR005181">
    <property type="entry name" value="SASA"/>
</dbReference>
<feature type="domain" description="Secretion system C-terminal sorting" evidence="3">
    <location>
        <begin position="588"/>
        <end position="662"/>
    </location>
</feature>
<proteinExistence type="predicted"/>
<dbReference type="NCBIfam" id="TIGR04183">
    <property type="entry name" value="Por_Secre_tail"/>
    <property type="match status" value="1"/>
</dbReference>
<evidence type="ECO:0000259" key="2">
    <source>
        <dbReference type="Pfam" id="PF03629"/>
    </source>
</evidence>
<dbReference type="EMBL" id="WPIN01000003">
    <property type="protein sequence ID" value="MVM30137.1"/>
    <property type="molecule type" value="Genomic_DNA"/>
</dbReference>
<dbReference type="Gene3D" id="3.40.50.1110">
    <property type="entry name" value="SGNH hydrolase"/>
    <property type="match status" value="1"/>
</dbReference>
<sequence length="663" mass="73595">MQRVYTTLILFLSYFSSFGQVVFNQLPRDLQLYPRDGNNQAEVVVSGTMSGTATSYTKIGMQVSREGILTKIVNQTLSPTNTAFKLSSIIKAEPAEYAFQVFAYKGKDSILVADRKRVVCGDVYIIHGQSNALALAQLDTYYSFNFDDKYLRNAGYIYGQPAANMAWFPAKQPYASVGGLGLTMQRLILQTYGIPTCVLNGAQGGTAIAPLLARNPVNHADTNTFYGNLLYRAQWAGVAKQAKAIIWRQGEEDAGTGIPGYAGKFATLYNQFREDYGDMKIYVGQINILDNTNPVDSAAALRDFQRRTKYLFKNVETIASVGTPGYQGVHYEGASYQRLAFEQFRQIGRDIYGSKDTLQINSPDVKKVFYNARKDSITLVFDDQMQMVWKSDTAFYNFATGEKVYSREQKDYFYLDGQAGLLTGGSATGNRVKLALKQPSSAKTLRYLPAYFSDKFSAYYDGPVLKNTRDMRAFSFDGVLIADPIAMVTTLAAKPISDKQIQLNWTASATAQTQILERSDGTATNYKQIASLNGTVATYTDTNLPDPYGTYYYRLRAFSSTSESVYSNIVTTRPLILGVEPIEPPVQIYPNPLSADRILNVTASQITFTELLLLDMLGRTVKSWHGTAKNTLSLGLTDLEAGLYIVNLQTSDGQTINRKIVIR</sequence>
<dbReference type="SUPFAM" id="SSF49265">
    <property type="entry name" value="Fibronectin type III"/>
    <property type="match status" value="1"/>
</dbReference>
<evidence type="ECO:0000256" key="1">
    <source>
        <dbReference type="ARBA" id="ARBA00022801"/>
    </source>
</evidence>
<dbReference type="InterPro" id="IPR036514">
    <property type="entry name" value="SGNH_hydro_sf"/>
</dbReference>
<dbReference type="InterPro" id="IPR026444">
    <property type="entry name" value="Secre_tail"/>
</dbReference>
<dbReference type="Pfam" id="PF03629">
    <property type="entry name" value="SASA"/>
    <property type="match status" value="1"/>
</dbReference>
<dbReference type="Gene3D" id="2.60.40.10">
    <property type="entry name" value="Immunoglobulins"/>
    <property type="match status" value="1"/>
</dbReference>
<dbReference type="SUPFAM" id="SSF52266">
    <property type="entry name" value="SGNH hydrolase"/>
    <property type="match status" value="1"/>
</dbReference>
<feature type="domain" description="Sialate O-acetylesterase" evidence="2">
    <location>
        <begin position="122"/>
        <end position="339"/>
    </location>
</feature>
<dbReference type="Pfam" id="PF18962">
    <property type="entry name" value="Por_Secre_tail"/>
    <property type="match status" value="1"/>
</dbReference>
<evidence type="ECO:0000313" key="4">
    <source>
        <dbReference type="EMBL" id="MVM30137.1"/>
    </source>
</evidence>
<keyword evidence="1" id="KW-0378">Hydrolase</keyword>
<reference evidence="4 5" key="1">
    <citation type="submission" date="2019-12" db="EMBL/GenBank/DDBJ databases">
        <title>Spirosoma sp. HMF4905 genome sequencing and assembly.</title>
        <authorList>
            <person name="Kang H."/>
            <person name="Cha I."/>
            <person name="Kim H."/>
            <person name="Joh K."/>
        </authorList>
    </citation>
    <scope>NUCLEOTIDE SEQUENCE [LARGE SCALE GENOMIC DNA]</scope>
    <source>
        <strain evidence="4 5">HMF4905</strain>
    </source>
</reference>
<dbReference type="Proteomes" id="UP000436006">
    <property type="component" value="Unassembled WGS sequence"/>
</dbReference>
<gene>
    <name evidence="4" type="ORF">GO755_08835</name>
</gene>
<comment type="caution">
    <text evidence="4">The sequence shown here is derived from an EMBL/GenBank/DDBJ whole genome shotgun (WGS) entry which is preliminary data.</text>
</comment>
<organism evidence="4 5">
    <name type="scientific">Spirosoma arboris</name>
    <dbReference type="NCBI Taxonomy" id="2682092"/>
    <lineage>
        <taxon>Bacteria</taxon>
        <taxon>Pseudomonadati</taxon>
        <taxon>Bacteroidota</taxon>
        <taxon>Cytophagia</taxon>
        <taxon>Cytophagales</taxon>
        <taxon>Cytophagaceae</taxon>
        <taxon>Spirosoma</taxon>
    </lineage>
</organism>
<dbReference type="AlphaFoldDB" id="A0A7K1S8M4"/>
<accession>A0A7K1S8M4</accession>
<dbReference type="CDD" id="cd00063">
    <property type="entry name" value="FN3"/>
    <property type="match status" value="1"/>
</dbReference>
<protein>
    <submittedName>
        <fullName evidence="4">T9SS type A sorting domain-containing protein</fullName>
    </submittedName>
</protein>
<evidence type="ECO:0000313" key="5">
    <source>
        <dbReference type="Proteomes" id="UP000436006"/>
    </source>
</evidence>
<dbReference type="InterPro" id="IPR013783">
    <property type="entry name" value="Ig-like_fold"/>
</dbReference>
<dbReference type="GO" id="GO:0016788">
    <property type="term" value="F:hydrolase activity, acting on ester bonds"/>
    <property type="evidence" value="ECO:0007669"/>
    <property type="project" value="UniProtKB-ARBA"/>
</dbReference>
<keyword evidence="5" id="KW-1185">Reference proteome</keyword>
<dbReference type="InterPro" id="IPR036116">
    <property type="entry name" value="FN3_sf"/>
</dbReference>